<sequence>MDDIETRIRCFCDKNVPPRLKGKFNKVVVRRTMLYGAEYCPVKNSYIQKMKVAEMRMLRWMCRHTRRDTIRNEVIRDKAGVVPVEDKMREVRLRWYGHVKRRGVDAPVRRCERLVVVGMRRGRRRSKKYWGELFYDIVVVTAYSNCSFSFFP</sequence>
<dbReference type="RefSeq" id="XP_009775638.1">
    <property type="nucleotide sequence ID" value="XM_009777336.1"/>
</dbReference>
<name>A0A1U7WAG8_NICSY</name>
<dbReference type="PANTHER" id="PTHR46238:SF8">
    <property type="entry name" value="ENDONUCLEASE_EXONUCLEASE_PHOSPHATASE DOMAIN-CONTAINING PROTEIN"/>
    <property type="match status" value="1"/>
</dbReference>
<dbReference type="PANTHER" id="PTHR46238">
    <property type="entry name" value="REVERSE TRANSCRIPTASE DOMAIN-CONTAINING PROTEIN"/>
    <property type="match status" value="1"/>
</dbReference>
<dbReference type="Proteomes" id="UP000189701">
    <property type="component" value="Unplaced"/>
</dbReference>
<keyword evidence="1" id="KW-1133">Transmembrane helix</keyword>
<organism evidence="2 3">
    <name type="scientific">Nicotiana sylvestris</name>
    <name type="common">Wood tobacco</name>
    <name type="synonym">South American tobacco</name>
    <dbReference type="NCBI Taxonomy" id="4096"/>
    <lineage>
        <taxon>Eukaryota</taxon>
        <taxon>Viridiplantae</taxon>
        <taxon>Streptophyta</taxon>
        <taxon>Embryophyta</taxon>
        <taxon>Tracheophyta</taxon>
        <taxon>Spermatophyta</taxon>
        <taxon>Magnoliopsida</taxon>
        <taxon>eudicotyledons</taxon>
        <taxon>Gunneridae</taxon>
        <taxon>Pentapetalae</taxon>
        <taxon>asterids</taxon>
        <taxon>lamiids</taxon>
        <taxon>Solanales</taxon>
        <taxon>Solanaceae</taxon>
        <taxon>Nicotianoideae</taxon>
        <taxon>Nicotianeae</taxon>
        <taxon>Nicotiana</taxon>
    </lineage>
</organism>
<protein>
    <submittedName>
        <fullName evidence="3">Uncharacterized protein LOC104225513</fullName>
    </submittedName>
</protein>
<evidence type="ECO:0000313" key="2">
    <source>
        <dbReference type="Proteomes" id="UP000189701"/>
    </source>
</evidence>
<accession>A0A1U7WAG8</accession>
<evidence type="ECO:0000256" key="1">
    <source>
        <dbReference type="SAM" id="Phobius"/>
    </source>
</evidence>
<dbReference type="AlphaFoldDB" id="A0A1U7WAG8"/>
<dbReference type="STRING" id="4096.A0A1U7WAG8"/>
<keyword evidence="1" id="KW-0812">Transmembrane</keyword>
<gene>
    <name evidence="3" type="primary">LOC104225513</name>
</gene>
<keyword evidence="1" id="KW-0472">Membrane</keyword>
<reference evidence="2" key="1">
    <citation type="journal article" date="2013" name="Genome Biol.">
        <title>Reference genomes and transcriptomes of Nicotiana sylvestris and Nicotiana tomentosiformis.</title>
        <authorList>
            <person name="Sierro N."/>
            <person name="Battey J.N."/>
            <person name="Ouadi S."/>
            <person name="Bovet L."/>
            <person name="Goepfert S."/>
            <person name="Bakaher N."/>
            <person name="Peitsch M.C."/>
            <person name="Ivanov N.V."/>
        </authorList>
    </citation>
    <scope>NUCLEOTIDE SEQUENCE [LARGE SCALE GENOMIC DNA]</scope>
</reference>
<feature type="transmembrane region" description="Helical" evidence="1">
    <location>
        <begin position="129"/>
        <end position="151"/>
    </location>
</feature>
<reference evidence="3" key="2">
    <citation type="submission" date="2025-08" db="UniProtKB">
        <authorList>
            <consortium name="RefSeq"/>
        </authorList>
    </citation>
    <scope>IDENTIFICATION</scope>
    <source>
        <tissue evidence="3">Leaf</tissue>
    </source>
</reference>
<evidence type="ECO:0000313" key="3">
    <source>
        <dbReference type="RefSeq" id="XP_009775638.1"/>
    </source>
</evidence>
<keyword evidence="2" id="KW-1185">Reference proteome</keyword>
<proteinExistence type="predicted"/>